<dbReference type="EMBL" id="DS480564">
    <property type="protein sequence ID" value="EDO14458.1"/>
    <property type="molecule type" value="Genomic_DNA"/>
</dbReference>
<dbReference type="FunCoup" id="A7TTE4">
    <property type="interactions" value="132"/>
</dbReference>
<dbReference type="RefSeq" id="XP_001642316.1">
    <property type="nucleotide sequence ID" value="XM_001642266.1"/>
</dbReference>
<proteinExistence type="predicted"/>
<dbReference type="KEGG" id="vpo:Kpol_223p1"/>
<organism evidence="2">
    <name type="scientific">Vanderwaltozyma polyspora (strain ATCC 22028 / DSM 70294 / BCRC 21397 / CBS 2163 / NBRC 10782 / NRRL Y-8283 / UCD 57-17)</name>
    <name type="common">Kluyveromyces polysporus</name>
    <dbReference type="NCBI Taxonomy" id="436907"/>
    <lineage>
        <taxon>Eukaryota</taxon>
        <taxon>Fungi</taxon>
        <taxon>Dikarya</taxon>
        <taxon>Ascomycota</taxon>
        <taxon>Saccharomycotina</taxon>
        <taxon>Saccharomycetes</taxon>
        <taxon>Saccharomycetales</taxon>
        <taxon>Saccharomycetaceae</taxon>
        <taxon>Vanderwaltozyma</taxon>
    </lineage>
</organism>
<sequence>MESSVVIYTTEELRDQCYPSDISSLLGSLNTYNYLVQVTNDLHQINDKLYTYDTYSQGNLMELMTDLMERRDRARRVYRQYYNVAYMDNESDHNSILHIYHHSETILSEDEDEDEDPYNPISIHLMNLQNELQRTNSVMSLYPRRGSLY</sequence>
<accession>A7TTE4</accession>
<name>A7TTE4_VANPO</name>
<dbReference type="Proteomes" id="UP000000267">
    <property type="component" value="Unassembled WGS sequence"/>
</dbReference>
<keyword evidence="2" id="KW-1185">Reference proteome</keyword>
<dbReference type="HOGENOM" id="CLU_1751081_0_0_1"/>
<dbReference type="InParanoid" id="A7TTE4"/>
<protein>
    <submittedName>
        <fullName evidence="1">Uncharacterized protein</fullName>
    </submittedName>
</protein>
<gene>
    <name evidence="1" type="ORF">Kpol_223p1</name>
</gene>
<reference evidence="1 2" key="1">
    <citation type="journal article" date="2007" name="Proc. Natl. Acad. Sci. U.S.A.">
        <title>Independent sorting-out of thousands of duplicated gene pairs in two yeast species descended from a whole-genome duplication.</title>
        <authorList>
            <person name="Scannell D.R."/>
            <person name="Frank A.C."/>
            <person name="Conant G.C."/>
            <person name="Byrne K.P."/>
            <person name="Woolfit M."/>
            <person name="Wolfe K.H."/>
        </authorList>
    </citation>
    <scope>NUCLEOTIDE SEQUENCE [LARGE SCALE GENOMIC DNA]</scope>
    <source>
        <strain evidence="2">ATCC 22028 / DSM 70294 / BCRC 21397 / CBS 2163 / NBRC 10782 / NRRL Y-8283 / UCD 57-17</strain>
    </source>
</reference>
<evidence type="ECO:0000313" key="2">
    <source>
        <dbReference type="Proteomes" id="UP000000267"/>
    </source>
</evidence>
<evidence type="ECO:0000313" key="1">
    <source>
        <dbReference type="EMBL" id="EDO14458.1"/>
    </source>
</evidence>
<dbReference type="AlphaFoldDB" id="A7TTE4"/>
<dbReference type="GeneID" id="5542451"/>